<comment type="caution">
    <text evidence="1">The sequence shown here is derived from an EMBL/GenBank/DDBJ whole genome shotgun (WGS) entry which is preliminary data.</text>
</comment>
<keyword evidence="2" id="KW-1185">Reference proteome</keyword>
<sequence>MTDQTTMSPEEKLGREIVARTEFEKEAVWLPSLAVHHMNAGQVFIDGKTFTECLIEGPAVMAIMNGTSFDGCNMGVAEDPRTLLLDPRGEMIAGAIGMSNCRFVRCRFVQVAFTGAKEALDDMEQGLLSARAEARTQAQTKG</sequence>
<gene>
    <name evidence="1" type="ORF">H9656_13100</name>
</gene>
<protein>
    <submittedName>
        <fullName evidence="1">Uncharacterized protein</fullName>
    </submittedName>
</protein>
<evidence type="ECO:0000313" key="2">
    <source>
        <dbReference type="Proteomes" id="UP000638918"/>
    </source>
</evidence>
<dbReference type="RefSeq" id="WP_024355060.1">
    <property type="nucleotide sequence ID" value="NZ_JACSQU010000003.1"/>
</dbReference>
<accession>A0ABR8R3G4</accession>
<dbReference type="GeneID" id="78118977"/>
<evidence type="ECO:0000313" key="1">
    <source>
        <dbReference type="EMBL" id="MBD7942326.1"/>
    </source>
</evidence>
<dbReference type="EMBL" id="JACSQU010000003">
    <property type="protein sequence ID" value="MBD7942326.1"/>
    <property type="molecule type" value="Genomic_DNA"/>
</dbReference>
<organism evidence="1 2">
    <name type="scientific">Brevundimonas guildfordensis</name>
    <dbReference type="NCBI Taxonomy" id="2762241"/>
    <lineage>
        <taxon>Bacteria</taxon>
        <taxon>Pseudomonadati</taxon>
        <taxon>Pseudomonadota</taxon>
        <taxon>Alphaproteobacteria</taxon>
        <taxon>Caulobacterales</taxon>
        <taxon>Caulobacteraceae</taxon>
        <taxon>Brevundimonas</taxon>
    </lineage>
</organism>
<proteinExistence type="predicted"/>
<reference evidence="1 2" key="1">
    <citation type="submission" date="2020-08" db="EMBL/GenBank/DDBJ databases">
        <title>A Genomic Blueprint of the Chicken Gut Microbiome.</title>
        <authorList>
            <person name="Gilroy R."/>
            <person name="Ravi A."/>
            <person name="Getino M."/>
            <person name="Pursley I."/>
            <person name="Horton D.L."/>
            <person name="Alikhan N.-F."/>
            <person name="Baker D."/>
            <person name="Gharbi K."/>
            <person name="Hall N."/>
            <person name="Watson M."/>
            <person name="Adriaenssens E.M."/>
            <person name="Foster-Nyarko E."/>
            <person name="Jarju S."/>
            <person name="Secka A."/>
            <person name="Antonio M."/>
            <person name="Oren A."/>
            <person name="Chaudhuri R."/>
            <person name="La Ragione R.M."/>
            <person name="Hildebrand F."/>
            <person name="Pallen M.J."/>
        </authorList>
    </citation>
    <scope>NUCLEOTIDE SEQUENCE [LARGE SCALE GENOMIC DNA]</scope>
    <source>
        <strain evidence="1 2">Sa3CVA3</strain>
    </source>
</reference>
<dbReference type="Proteomes" id="UP000638918">
    <property type="component" value="Unassembled WGS sequence"/>
</dbReference>
<name>A0ABR8R3G4_9CAUL</name>